<dbReference type="InParanoid" id="C3ZQJ3"/>
<dbReference type="STRING" id="7739.C3ZQJ3"/>
<accession>C3ZQJ3</accession>
<organism>
    <name type="scientific">Branchiostoma floridae</name>
    <name type="common">Florida lancelet</name>
    <name type="synonym">Amphioxus</name>
    <dbReference type="NCBI Taxonomy" id="7739"/>
    <lineage>
        <taxon>Eukaryota</taxon>
        <taxon>Metazoa</taxon>
        <taxon>Chordata</taxon>
        <taxon>Cephalochordata</taxon>
        <taxon>Leptocardii</taxon>
        <taxon>Amphioxiformes</taxon>
        <taxon>Branchiostomatidae</taxon>
        <taxon>Branchiostoma</taxon>
    </lineage>
</organism>
<dbReference type="Gene3D" id="3.40.30.10">
    <property type="entry name" value="Glutaredoxin"/>
    <property type="match status" value="1"/>
</dbReference>
<proteinExistence type="predicted"/>
<evidence type="ECO:0000313" key="1">
    <source>
        <dbReference type="EMBL" id="EEN45249.1"/>
    </source>
</evidence>
<gene>
    <name evidence="1" type="ORF">BRAFLDRAFT_74605</name>
</gene>
<sequence>MPSCIILGSNLAVTRGNWLHNNLSSNICVILRFTEEGTLRQNASQYQNHLLFRKIKTELEDIFQDDVKIVGESTPTITGWLEVQVVGGPLLHSKKNGDGYVDSKQKMDRIVQGIEAELKK</sequence>
<dbReference type="eggNOG" id="ENOG502S9W8">
    <property type="taxonomic scope" value="Eukaryota"/>
</dbReference>
<dbReference type="EMBL" id="GG666661">
    <property type="protein sequence ID" value="EEN45249.1"/>
    <property type="molecule type" value="Genomic_DNA"/>
</dbReference>
<dbReference type="AlphaFoldDB" id="C3ZQJ3"/>
<reference evidence="1" key="1">
    <citation type="journal article" date="2008" name="Nature">
        <title>The amphioxus genome and the evolution of the chordate karyotype.</title>
        <authorList>
            <consortium name="US DOE Joint Genome Institute (JGI-PGF)"/>
            <person name="Putnam N.H."/>
            <person name="Butts T."/>
            <person name="Ferrier D.E.K."/>
            <person name="Furlong R.F."/>
            <person name="Hellsten U."/>
            <person name="Kawashima T."/>
            <person name="Robinson-Rechavi M."/>
            <person name="Shoguchi E."/>
            <person name="Terry A."/>
            <person name="Yu J.-K."/>
            <person name="Benito-Gutierrez E.L."/>
            <person name="Dubchak I."/>
            <person name="Garcia-Fernandez J."/>
            <person name="Gibson-Brown J.J."/>
            <person name="Grigoriev I.V."/>
            <person name="Horton A.C."/>
            <person name="de Jong P.J."/>
            <person name="Jurka J."/>
            <person name="Kapitonov V.V."/>
            <person name="Kohara Y."/>
            <person name="Kuroki Y."/>
            <person name="Lindquist E."/>
            <person name="Lucas S."/>
            <person name="Osoegawa K."/>
            <person name="Pennacchio L.A."/>
            <person name="Salamov A.A."/>
            <person name="Satou Y."/>
            <person name="Sauka-Spengler T."/>
            <person name="Schmutz J."/>
            <person name="Shin-I T."/>
            <person name="Toyoda A."/>
            <person name="Bronner-Fraser M."/>
            <person name="Fujiyama A."/>
            <person name="Holland L.Z."/>
            <person name="Holland P.W.H."/>
            <person name="Satoh N."/>
            <person name="Rokhsar D.S."/>
        </authorList>
    </citation>
    <scope>NUCLEOTIDE SEQUENCE [LARGE SCALE GENOMIC DNA]</scope>
    <source>
        <strain evidence="1">S238N-H82</strain>
        <tissue evidence="1">Testes</tissue>
    </source>
</reference>
<evidence type="ECO:0008006" key="2">
    <source>
        <dbReference type="Google" id="ProtNLM"/>
    </source>
</evidence>
<dbReference type="FunFam" id="3.40.30.10:FF:000220">
    <property type="entry name" value="Selenoprotein V"/>
    <property type="match status" value="1"/>
</dbReference>
<name>C3ZQJ3_BRAFL</name>
<protein>
    <recommendedName>
        <fullName evidence="2">Selenoprotein W</fullName>
    </recommendedName>
</protein>